<reference evidence="2 3" key="1">
    <citation type="submission" date="2022-05" db="EMBL/GenBank/DDBJ databases">
        <authorList>
            <person name="Park J.-S."/>
        </authorList>
    </citation>
    <scope>NUCLEOTIDE SEQUENCE [LARGE SCALE GENOMIC DNA]</scope>
    <source>
        <strain evidence="2 3">2012CJ35-5</strain>
    </source>
</reference>
<gene>
    <name evidence="2" type="ORF">M3P19_02870</name>
</gene>
<protein>
    <submittedName>
        <fullName evidence="2">DUF2141 domain-containing protein</fullName>
    </submittedName>
</protein>
<evidence type="ECO:0000256" key="1">
    <source>
        <dbReference type="SAM" id="SignalP"/>
    </source>
</evidence>
<dbReference type="EMBL" id="JAMFMA010000001">
    <property type="protein sequence ID" value="MCL6272931.1"/>
    <property type="molecule type" value="Genomic_DNA"/>
</dbReference>
<name>A0ABT0PNX1_9FLAO</name>
<dbReference type="RefSeq" id="WP_249656111.1">
    <property type="nucleotide sequence ID" value="NZ_JAMFMA010000001.1"/>
</dbReference>
<organism evidence="2 3">
    <name type="scientific">Flagellimonas spongiicola</name>
    <dbReference type="NCBI Taxonomy" id="2942208"/>
    <lineage>
        <taxon>Bacteria</taxon>
        <taxon>Pseudomonadati</taxon>
        <taxon>Bacteroidota</taxon>
        <taxon>Flavobacteriia</taxon>
        <taxon>Flavobacteriales</taxon>
        <taxon>Flavobacteriaceae</taxon>
        <taxon>Flagellimonas</taxon>
    </lineage>
</organism>
<keyword evidence="1" id="KW-0732">Signal</keyword>
<keyword evidence="3" id="KW-1185">Reference proteome</keyword>
<proteinExistence type="predicted"/>
<dbReference type="InterPro" id="IPR018673">
    <property type="entry name" value="DUF2141"/>
</dbReference>
<accession>A0ABT0PNX1</accession>
<feature type="chain" id="PRO_5046820282" evidence="1">
    <location>
        <begin position="21"/>
        <end position="139"/>
    </location>
</feature>
<comment type="caution">
    <text evidence="2">The sequence shown here is derived from an EMBL/GenBank/DDBJ whole genome shotgun (WGS) entry which is preliminary data.</text>
</comment>
<dbReference type="Pfam" id="PF09912">
    <property type="entry name" value="DUF2141"/>
    <property type="match status" value="1"/>
</dbReference>
<feature type="signal peptide" evidence="1">
    <location>
        <begin position="1"/>
        <end position="20"/>
    </location>
</feature>
<sequence length="139" mass="15447">MKSLILSLGFGLFSLMAAIAQNTATLSVKIQDIASDDGMLYVGLYNSAGEWLEQTYKGESSTITNGRCEVVFKEVPYGEYAISVYHDENDNGKMDKYLGMIPKESYACSNQAPANFGPPRWDDAKFIINQETNQQIIKL</sequence>
<evidence type="ECO:0000313" key="3">
    <source>
        <dbReference type="Proteomes" id="UP001203607"/>
    </source>
</evidence>
<evidence type="ECO:0000313" key="2">
    <source>
        <dbReference type="EMBL" id="MCL6272931.1"/>
    </source>
</evidence>
<dbReference type="Proteomes" id="UP001203607">
    <property type="component" value="Unassembled WGS sequence"/>
</dbReference>